<dbReference type="STRING" id="563192.HMPREF0179_00047"/>
<dbReference type="SUPFAM" id="SSF160719">
    <property type="entry name" value="gpW/gp25-like"/>
    <property type="match status" value="1"/>
</dbReference>
<evidence type="ECO:0000313" key="2">
    <source>
        <dbReference type="EMBL" id="EFV46132.1"/>
    </source>
</evidence>
<feature type="domain" description="IraD/Gp25-like" evidence="1">
    <location>
        <begin position="27"/>
        <end position="109"/>
    </location>
</feature>
<protein>
    <submittedName>
        <fullName evidence="2">Type VI secretion system lysozyme-like protein</fullName>
    </submittedName>
</protein>
<dbReference type="EMBL" id="ADCP02000002">
    <property type="protein sequence ID" value="EFV46132.1"/>
    <property type="molecule type" value="Genomic_DNA"/>
</dbReference>
<dbReference type="Pfam" id="PF04965">
    <property type="entry name" value="GPW_gp25"/>
    <property type="match status" value="1"/>
</dbReference>
<dbReference type="OrthoDB" id="271327at2"/>
<dbReference type="InterPro" id="IPR007048">
    <property type="entry name" value="IraD/Gp25-like"/>
</dbReference>
<dbReference type="AlphaFoldDB" id="E5Y1I8"/>
<gene>
    <name evidence="2" type="ORF">HMPREF0179_00047</name>
</gene>
<keyword evidence="3" id="KW-1185">Reference proteome</keyword>
<comment type="caution">
    <text evidence="2">The sequence shown here is derived from an EMBL/GenBank/DDBJ whole genome shotgun (WGS) entry which is preliminary data.</text>
</comment>
<name>E5Y1I8_BILW3</name>
<dbReference type="HOGENOM" id="CLU_1892111_0_0_7"/>
<dbReference type="NCBIfam" id="TIGR03357">
    <property type="entry name" value="VI_zyme"/>
    <property type="match status" value="1"/>
</dbReference>
<dbReference type="GeneID" id="78087152"/>
<organism evidence="2 3">
    <name type="scientific">Bilophila wadsworthia (strain 3_1_6)</name>
    <dbReference type="NCBI Taxonomy" id="563192"/>
    <lineage>
        <taxon>Bacteria</taxon>
        <taxon>Pseudomonadati</taxon>
        <taxon>Thermodesulfobacteriota</taxon>
        <taxon>Desulfovibrionia</taxon>
        <taxon>Desulfovibrionales</taxon>
        <taxon>Desulfovibrionaceae</taxon>
        <taxon>Bilophila</taxon>
    </lineage>
</organism>
<proteinExistence type="predicted"/>
<dbReference type="InterPro" id="IPR017737">
    <property type="entry name" value="TssE1-like"/>
</dbReference>
<reference evidence="2 3" key="2">
    <citation type="submission" date="2013-04" db="EMBL/GenBank/DDBJ databases">
        <title>The Genome Sequence of Bilophila wadsworthia 3_1_6.</title>
        <authorList>
            <consortium name="The Broad Institute Genomics Platform"/>
            <person name="Earl A."/>
            <person name="Ward D."/>
            <person name="Feldgarden M."/>
            <person name="Gevers D."/>
            <person name="Sibley C."/>
            <person name="Strauss J."/>
            <person name="Allen-Vercoe E."/>
            <person name="Walker B."/>
            <person name="Young S."/>
            <person name="Zeng Q."/>
            <person name="Gargeya S."/>
            <person name="Fitzgerald M."/>
            <person name="Haas B."/>
            <person name="Abouelleil A."/>
            <person name="Allen A.W."/>
            <person name="Alvarado L."/>
            <person name="Arachchi H.M."/>
            <person name="Berlin A.M."/>
            <person name="Chapman S.B."/>
            <person name="Gainer-Dewar J."/>
            <person name="Goldberg J."/>
            <person name="Griggs A."/>
            <person name="Gujja S."/>
            <person name="Hansen M."/>
            <person name="Howarth C."/>
            <person name="Imamovic A."/>
            <person name="Ireland A."/>
            <person name="Larimer J."/>
            <person name="McCowan C."/>
            <person name="Murphy C."/>
            <person name="Pearson M."/>
            <person name="Poon T.W."/>
            <person name="Priest M."/>
            <person name="Roberts A."/>
            <person name="Saif S."/>
            <person name="Shea T."/>
            <person name="Sisk P."/>
            <person name="Sykes S."/>
            <person name="Wortman J."/>
            <person name="Nusbaum C."/>
            <person name="Birren B."/>
        </authorList>
    </citation>
    <scope>NUCLEOTIDE SEQUENCE [LARGE SCALE GENOMIC DNA]</scope>
    <source>
        <strain evidence="2 3">3_1_6</strain>
    </source>
</reference>
<dbReference type="Proteomes" id="UP000006034">
    <property type="component" value="Unassembled WGS sequence"/>
</dbReference>
<evidence type="ECO:0000313" key="3">
    <source>
        <dbReference type="Proteomes" id="UP000006034"/>
    </source>
</evidence>
<reference evidence="2 3" key="1">
    <citation type="submission" date="2010-10" db="EMBL/GenBank/DDBJ databases">
        <authorList>
            <consortium name="The Broad Institute Genome Sequencing Platform"/>
            <person name="Ward D."/>
            <person name="Earl A."/>
            <person name="Feldgarden M."/>
            <person name="Young S.K."/>
            <person name="Gargeya S."/>
            <person name="Zeng Q."/>
            <person name="Alvarado L."/>
            <person name="Berlin A."/>
            <person name="Bochicchio J."/>
            <person name="Chapman S.B."/>
            <person name="Chen Z."/>
            <person name="Freedman E."/>
            <person name="Gellesch M."/>
            <person name="Goldberg J."/>
            <person name="Griggs A."/>
            <person name="Gujja S."/>
            <person name="Heilman E."/>
            <person name="Heiman D."/>
            <person name="Howarth C."/>
            <person name="Mehta T."/>
            <person name="Neiman D."/>
            <person name="Pearson M."/>
            <person name="Roberts A."/>
            <person name="Saif S."/>
            <person name="Shea T."/>
            <person name="Shenoy N."/>
            <person name="Sisk P."/>
            <person name="Stolte C."/>
            <person name="Sykes S."/>
            <person name="White J."/>
            <person name="Yandava C."/>
            <person name="Allen-Vercoe E."/>
            <person name="Sibley C."/>
            <person name="Ambrose C.E."/>
            <person name="Strauss J."/>
            <person name="Daigneault M."/>
            <person name="Haas B."/>
            <person name="Nusbaum C."/>
            <person name="Birren B."/>
        </authorList>
    </citation>
    <scope>NUCLEOTIDE SEQUENCE [LARGE SCALE GENOMIC DNA]</scope>
    <source>
        <strain evidence="2 3">3_1_6</strain>
    </source>
</reference>
<accession>E5Y1I8</accession>
<evidence type="ECO:0000259" key="1">
    <source>
        <dbReference type="Pfam" id="PF04965"/>
    </source>
</evidence>
<sequence>MKEERRIPLLSRLAGKASGRGLSRSEYLSAVAEDVEELLNTRAPCGNGDAADLVMGYGLADWSSAPLDGREVARAVSAALERFEPRLKKIRVSPLGFEDGRLHLRVDAASEEEPVTFLLQCDGGVFSAGAGAEG</sequence>
<dbReference type="RefSeq" id="WP_005023911.1">
    <property type="nucleotide sequence ID" value="NZ_KE150239.1"/>
</dbReference>